<dbReference type="Gene3D" id="3.40.50.300">
    <property type="entry name" value="P-loop containing nucleotide triphosphate hydrolases"/>
    <property type="match status" value="1"/>
</dbReference>
<keyword evidence="1" id="KW-0418">Kinase</keyword>
<dbReference type="OrthoDB" id="5186671at2"/>
<keyword evidence="2" id="KW-1185">Reference proteome</keyword>
<evidence type="ECO:0000313" key="1">
    <source>
        <dbReference type="EMBL" id="ARQ71341.1"/>
    </source>
</evidence>
<dbReference type="Proteomes" id="UP000194218">
    <property type="component" value="Chromosome"/>
</dbReference>
<protein>
    <submittedName>
        <fullName evidence="1">Uridine kinase</fullName>
    </submittedName>
</protein>
<dbReference type="AlphaFoldDB" id="A0A1W7D2P7"/>
<dbReference type="RefSeq" id="WP_086161183.1">
    <property type="nucleotide sequence ID" value="NZ_CP021121.1"/>
</dbReference>
<sequence length="217" mass="23650">MRLEAITWERLAAALAERVAALRPSEEGGWPRVLIDGAPAARPGERARELAEALGLKGRPALLVGAEGFLRAASLRLEYGRHDADAYYDLWLDTGALWREVFTPTDAGGSGRVLPDLWDAERDRATRSPYVTLPPGGVLLVHGTFLLGRWFPAELAVHLSLSPAALARRTDEAERWTLPAFARYEAEVDPAAVADVVVRADDPRRPAWNGAGRLAAE</sequence>
<organism evidence="1 2">
    <name type="scientific">Streptomyces marincola</name>
    <dbReference type="NCBI Taxonomy" id="2878388"/>
    <lineage>
        <taxon>Bacteria</taxon>
        <taxon>Bacillati</taxon>
        <taxon>Actinomycetota</taxon>
        <taxon>Actinomycetes</taxon>
        <taxon>Kitasatosporales</taxon>
        <taxon>Streptomycetaceae</taxon>
        <taxon>Streptomyces</taxon>
    </lineage>
</organism>
<keyword evidence="1" id="KW-0808">Transferase</keyword>
<reference evidence="1 2" key="1">
    <citation type="submission" date="2017-05" db="EMBL/GenBank/DDBJ databases">
        <title>Complete genome sequence of Streptomyces sp. SCSIO 03032 revealed the diverse biosynthetic pathways for its bioactive secondary metabolites.</title>
        <authorList>
            <person name="Ma L."/>
            <person name="Zhu Y."/>
            <person name="Zhang W."/>
            <person name="Zhang G."/>
            <person name="Tian X."/>
            <person name="Zhang S."/>
            <person name="Zhang C."/>
        </authorList>
    </citation>
    <scope>NUCLEOTIDE SEQUENCE [LARGE SCALE GENOMIC DNA]</scope>
    <source>
        <strain evidence="1 2">SCSIO 03032</strain>
    </source>
</reference>
<gene>
    <name evidence="1" type="ORF">CAG99_23160</name>
</gene>
<evidence type="ECO:0000313" key="2">
    <source>
        <dbReference type="Proteomes" id="UP000194218"/>
    </source>
</evidence>
<dbReference type="KEGG" id="smao:CAG99_23160"/>
<dbReference type="GO" id="GO:0016301">
    <property type="term" value="F:kinase activity"/>
    <property type="evidence" value="ECO:0007669"/>
    <property type="project" value="UniProtKB-KW"/>
</dbReference>
<dbReference type="EMBL" id="CP021121">
    <property type="protein sequence ID" value="ARQ71341.1"/>
    <property type="molecule type" value="Genomic_DNA"/>
</dbReference>
<name>A0A1W7D2P7_9ACTN</name>
<accession>A0A1W7D2P7</accession>
<proteinExistence type="predicted"/>
<dbReference type="InterPro" id="IPR027417">
    <property type="entry name" value="P-loop_NTPase"/>
</dbReference>